<sequence>MTDAEATHRAVPLWAKVLLAAGFAVAGWLFAGLLGGLTASADEAPQGDQYTPAKHHEHAPAQGGLLGGLLDTTLTTLVSTVDQVTTTVNTTVNTVTSSVDTLTTTVTATTDAVVQPVASTLIAPLTSAPKQQETTASTVTKTETRIATVPQETVPAAAPAPRSAPALPATVVAEQPVKHDQLPSPAVAPKTQAPASDHLVQAKNNQPVPAPSAPGGQSCSAVAAHDGGGNSKHSPAILGARTGVAQLASIGVPRRHAQVDNSRDAALPTTSPD</sequence>
<feature type="region of interest" description="Disordered" evidence="1">
    <location>
        <begin position="203"/>
        <end position="236"/>
    </location>
</feature>
<reference evidence="2 3" key="1">
    <citation type="submission" date="2019-07" db="EMBL/GenBank/DDBJ databases">
        <title>New species of Amycolatopsis and Streptomyces.</title>
        <authorList>
            <person name="Duangmal K."/>
            <person name="Teo W.F.A."/>
            <person name="Lipun K."/>
        </authorList>
    </citation>
    <scope>NUCLEOTIDE SEQUENCE [LARGE SCALE GENOMIC DNA]</scope>
    <source>
        <strain evidence="2 3">JCM 30562</strain>
    </source>
</reference>
<keyword evidence="3" id="KW-1185">Reference proteome</keyword>
<evidence type="ECO:0000313" key="3">
    <source>
        <dbReference type="Proteomes" id="UP000318578"/>
    </source>
</evidence>
<evidence type="ECO:0000313" key="2">
    <source>
        <dbReference type="EMBL" id="TVT25697.1"/>
    </source>
</evidence>
<comment type="caution">
    <text evidence="2">The sequence shown here is derived from an EMBL/GenBank/DDBJ whole genome shotgun (WGS) entry which is preliminary data.</text>
</comment>
<dbReference type="Proteomes" id="UP000318578">
    <property type="component" value="Unassembled WGS sequence"/>
</dbReference>
<feature type="region of interest" description="Disordered" evidence="1">
    <location>
        <begin position="249"/>
        <end position="273"/>
    </location>
</feature>
<dbReference type="AlphaFoldDB" id="A0A558AN56"/>
<organism evidence="2 3">
    <name type="scientific">Amycolatopsis acidiphila</name>
    <dbReference type="NCBI Taxonomy" id="715473"/>
    <lineage>
        <taxon>Bacteria</taxon>
        <taxon>Bacillati</taxon>
        <taxon>Actinomycetota</taxon>
        <taxon>Actinomycetes</taxon>
        <taxon>Pseudonocardiales</taxon>
        <taxon>Pseudonocardiaceae</taxon>
        <taxon>Amycolatopsis</taxon>
    </lineage>
</organism>
<dbReference type="EMBL" id="VJZA01000002">
    <property type="protein sequence ID" value="TVT25697.1"/>
    <property type="molecule type" value="Genomic_DNA"/>
</dbReference>
<dbReference type="OrthoDB" id="3638778at2"/>
<dbReference type="RefSeq" id="WP_144632956.1">
    <property type="nucleotide sequence ID" value="NZ_BNAX01000013.1"/>
</dbReference>
<name>A0A558AN56_9PSEU</name>
<evidence type="ECO:0000256" key="1">
    <source>
        <dbReference type="SAM" id="MobiDB-lite"/>
    </source>
</evidence>
<feature type="region of interest" description="Disordered" evidence="1">
    <location>
        <begin position="45"/>
        <end position="64"/>
    </location>
</feature>
<gene>
    <name evidence="2" type="ORF">FNH06_02555</name>
</gene>
<protein>
    <submittedName>
        <fullName evidence="2">Uncharacterized protein</fullName>
    </submittedName>
</protein>
<accession>A0A558AN56</accession>
<proteinExistence type="predicted"/>